<feature type="domain" description="MYND-type" evidence="6">
    <location>
        <begin position="335"/>
        <end position="381"/>
    </location>
</feature>
<dbReference type="GO" id="GO:0008270">
    <property type="term" value="F:zinc ion binding"/>
    <property type="evidence" value="ECO:0007669"/>
    <property type="project" value="UniProtKB-KW"/>
</dbReference>
<feature type="region of interest" description="Disordered" evidence="5">
    <location>
        <begin position="172"/>
        <end position="210"/>
    </location>
</feature>
<evidence type="ECO:0000259" key="6">
    <source>
        <dbReference type="PROSITE" id="PS50865"/>
    </source>
</evidence>
<organism evidence="7">
    <name type="scientific">Chromera velia CCMP2878</name>
    <dbReference type="NCBI Taxonomy" id="1169474"/>
    <lineage>
        <taxon>Eukaryota</taxon>
        <taxon>Sar</taxon>
        <taxon>Alveolata</taxon>
        <taxon>Colpodellida</taxon>
        <taxon>Chromeraceae</taxon>
        <taxon>Chromera</taxon>
    </lineage>
</organism>
<keyword evidence="3" id="KW-0862">Zinc</keyword>
<evidence type="ECO:0000256" key="1">
    <source>
        <dbReference type="ARBA" id="ARBA00022723"/>
    </source>
</evidence>
<keyword evidence="2 4" id="KW-0863">Zinc-finger</keyword>
<accession>A0A0G4GW11</accession>
<gene>
    <name evidence="7" type="ORF">Cvel_23602</name>
</gene>
<dbReference type="InterPro" id="IPR002893">
    <property type="entry name" value="Znf_MYND"/>
</dbReference>
<dbReference type="EMBL" id="CDMZ01001603">
    <property type="protein sequence ID" value="CEM35072.1"/>
    <property type="molecule type" value="Genomic_DNA"/>
</dbReference>
<evidence type="ECO:0000256" key="2">
    <source>
        <dbReference type="ARBA" id="ARBA00022771"/>
    </source>
</evidence>
<dbReference type="PROSITE" id="PS01360">
    <property type="entry name" value="ZF_MYND_1"/>
    <property type="match status" value="1"/>
</dbReference>
<evidence type="ECO:0000256" key="4">
    <source>
        <dbReference type="PROSITE-ProRule" id="PRU00134"/>
    </source>
</evidence>
<dbReference type="SUPFAM" id="SSF144232">
    <property type="entry name" value="HIT/MYND zinc finger-like"/>
    <property type="match status" value="1"/>
</dbReference>
<dbReference type="AlphaFoldDB" id="A0A0G4GW11"/>
<keyword evidence="1" id="KW-0479">Metal-binding</keyword>
<feature type="compositionally biased region" description="Basic residues" evidence="5">
    <location>
        <begin position="189"/>
        <end position="201"/>
    </location>
</feature>
<dbReference type="Gene3D" id="6.10.140.2220">
    <property type="match status" value="1"/>
</dbReference>
<proteinExistence type="predicted"/>
<evidence type="ECO:0000256" key="5">
    <source>
        <dbReference type="SAM" id="MobiDB-lite"/>
    </source>
</evidence>
<dbReference type="PROSITE" id="PS50865">
    <property type="entry name" value="ZF_MYND_2"/>
    <property type="match status" value="1"/>
</dbReference>
<protein>
    <recommendedName>
        <fullName evidence="6">MYND-type domain-containing protein</fullName>
    </recommendedName>
</protein>
<evidence type="ECO:0000256" key="3">
    <source>
        <dbReference type="ARBA" id="ARBA00022833"/>
    </source>
</evidence>
<evidence type="ECO:0000313" key="7">
    <source>
        <dbReference type="EMBL" id="CEM35072.1"/>
    </source>
</evidence>
<dbReference type="Pfam" id="PF01753">
    <property type="entry name" value="zf-MYND"/>
    <property type="match status" value="1"/>
</dbReference>
<name>A0A0G4GW11_9ALVE</name>
<sequence length="387" mass="43728">MSVALCTSAAVAGVFYPWLQINPQTTASVDGINLKAYRRKIRNAIVVPDWFEGKPSDPDWLKDLLLQQAGWQEPFLFFDTSQSESVSREPNTADLYVYYDSSEKSEDAVLNVAASRAFGFTVKGPVLVGRVPPTDRRSGSTTPSKRPDVTVKELFDTLLFYDSGFHFNGGTSIILPPPDGRDVGDRKSTSKKKQKKPKTKEKKPPEKPAFCFRDGFEKGKLRLHTSPVIPDNTYEWLQLNPVKSSKLDKLRESLVVPDWFNTTRHRFCEGDTLAGTEGEQVEVEKEEDKMEESEESHTEVGNSWVCTLLFCCCCSRRGKKELMVSSESKKPPQQCAACGVLEGDGVKSSERFARCSRCKKPKYCSRECQKRHWKRGHKEECVDSRED</sequence>
<dbReference type="VEuPathDB" id="CryptoDB:Cvel_23602"/>
<feature type="compositionally biased region" description="Basic and acidic residues" evidence="5">
    <location>
        <begin position="179"/>
        <end position="188"/>
    </location>
</feature>
<reference evidence="7" key="1">
    <citation type="submission" date="2014-11" db="EMBL/GenBank/DDBJ databases">
        <authorList>
            <person name="Otto D Thomas"/>
            <person name="Naeem Raeece"/>
        </authorList>
    </citation>
    <scope>NUCLEOTIDE SEQUENCE</scope>
</reference>